<sequence length="30" mass="3286">PYDQGIVFTLGSARASVNVKRSKAHVDNVR</sequence>
<protein>
    <submittedName>
        <fullName evidence="1">Uncharacterized protein</fullName>
    </submittedName>
</protein>
<evidence type="ECO:0000313" key="1">
    <source>
        <dbReference type="EMBL" id="KKK51082.1"/>
    </source>
</evidence>
<name>A0A0F8W2X5_9ZZZZ</name>
<gene>
    <name evidence="1" type="ORF">LCGC14_3118550</name>
</gene>
<dbReference type="EMBL" id="LAZR01067690">
    <property type="protein sequence ID" value="KKK51082.1"/>
    <property type="molecule type" value="Genomic_DNA"/>
</dbReference>
<dbReference type="AlphaFoldDB" id="A0A0F8W2X5"/>
<feature type="non-terminal residue" evidence="1">
    <location>
        <position position="1"/>
    </location>
</feature>
<reference evidence="1" key="1">
    <citation type="journal article" date="2015" name="Nature">
        <title>Complex archaea that bridge the gap between prokaryotes and eukaryotes.</title>
        <authorList>
            <person name="Spang A."/>
            <person name="Saw J.H."/>
            <person name="Jorgensen S.L."/>
            <person name="Zaremba-Niedzwiedzka K."/>
            <person name="Martijn J."/>
            <person name="Lind A.E."/>
            <person name="van Eijk R."/>
            <person name="Schleper C."/>
            <person name="Guy L."/>
            <person name="Ettema T.J."/>
        </authorList>
    </citation>
    <scope>NUCLEOTIDE SEQUENCE</scope>
</reference>
<comment type="caution">
    <text evidence="1">The sequence shown here is derived from an EMBL/GenBank/DDBJ whole genome shotgun (WGS) entry which is preliminary data.</text>
</comment>
<proteinExistence type="predicted"/>
<organism evidence="1">
    <name type="scientific">marine sediment metagenome</name>
    <dbReference type="NCBI Taxonomy" id="412755"/>
    <lineage>
        <taxon>unclassified sequences</taxon>
        <taxon>metagenomes</taxon>
        <taxon>ecological metagenomes</taxon>
    </lineage>
</organism>
<accession>A0A0F8W2X5</accession>